<name>A0A8H6R5Y4_9PEZI</name>
<dbReference type="Proteomes" id="UP000660729">
    <property type="component" value="Unassembled WGS sequence"/>
</dbReference>
<feature type="region of interest" description="Disordered" evidence="1">
    <location>
        <begin position="336"/>
        <end position="481"/>
    </location>
</feature>
<feature type="compositionally biased region" description="Basic and acidic residues" evidence="1">
    <location>
        <begin position="397"/>
        <end position="412"/>
    </location>
</feature>
<sequence>MEPGKFFWTIEANAMVPDGTQLAEILLKNHVPTPLGFLGTKARLRLSMKKFKGEVYTSGVTSRSGRGMKGMENDLQLMRRSVHLVEPNTDLGQLDPPGLHKPLVLQRGYVKKNSILKVDIKPVETTAWVKASNVKLDLEELCAVIRIHEEANDISDLANSANNDLYSSRVQDKKDEIDRWWFQMHARSNANHRGQRPEHLDDAVSGQRDRSRDRGRDRSTNGSRSRSFSPSRGRTISPPRGDGHYQRDLGRAEHSQRGQDDRHDTSMYHDQAYTSGYKDRHDRDSSEREPQTFQRHRAPYHQRSPSPVANPTGYGARRDWNDHVHPFQPYDTKAFDQTYHLPGSRPFSRVPNNHAGNGNHGQYVNDPTKLQGQNQNSEPDPEISNAGLENSGGSDRLSAKRALDAQEGEERSRKRRKDKNTTEAPLNARECAKANGTAPLQAHSSDYKRTTDYEALESAQQRRQGQGPMTNLAEDMGDTQL</sequence>
<feature type="compositionally biased region" description="Polar residues" evidence="1">
    <location>
        <begin position="458"/>
        <end position="469"/>
    </location>
</feature>
<dbReference type="EMBL" id="JABCIY010000342">
    <property type="protein sequence ID" value="KAF7185163.1"/>
    <property type="molecule type" value="Genomic_DNA"/>
</dbReference>
<feature type="region of interest" description="Disordered" evidence="1">
    <location>
        <begin position="190"/>
        <end position="321"/>
    </location>
</feature>
<evidence type="ECO:0000313" key="3">
    <source>
        <dbReference type="Proteomes" id="UP000660729"/>
    </source>
</evidence>
<feature type="compositionally biased region" description="Polar residues" evidence="1">
    <location>
        <begin position="350"/>
        <end position="362"/>
    </location>
</feature>
<evidence type="ECO:0000313" key="2">
    <source>
        <dbReference type="EMBL" id="KAF7185163.1"/>
    </source>
</evidence>
<dbReference type="AlphaFoldDB" id="A0A8H6R5Y4"/>
<reference evidence="2" key="1">
    <citation type="submission" date="2020-04" db="EMBL/GenBank/DDBJ databases">
        <title>Draft genome resource of the tomato pathogen Pseudocercospora fuligena.</title>
        <authorList>
            <person name="Zaccaron A."/>
        </authorList>
    </citation>
    <scope>NUCLEOTIDE SEQUENCE</scope>
    <source>
        <strain evidence="2">PF001</strain>
    </source>
</reference>
<feature type="compositionally biased region" description="Polar residues" evidence="1">
    <location>
        <begin position="368"/>
        <end position="378"/>
    </location>
</feature>
<protein>
    <submittedName>
        <fullName evidence="2">Uncharacterized protein</fullName>
    </submittedName>
</protein>
<proteinExistence type="predicted"/>
<feature type="compositionally biased region" description="Basic and acidic residues" evidence="1">
    <location>
        <begin position="195"/>
        <end position="219"/>
    </location>
</feature>
<gene>
    <name evidence="2" type="ORF">HII31_13438</name>
</gene>
<evidence type="ECO:0000256" key="1">
    <source>
        <dbReference type="SAM" id="MobiDB-lite"/>
    </source>
</evidence>
<feature type="compositionally biased region" description="Basic and acidic residues" evidence="1">
    <location>
        <begin position="277"/>
        <end position="290"/>
    </location>
</feature>
<accession>A0A8H6R5Y4</accession>
<keyword evidence="3" id="KW-1185">Reference proteome</keyword>
<organism evidence="2 3">
    <name type="scientific">Pseudocercospora fuligena</name>
    <dbReference type="NCBI Taxonomy" id="685502"/>
    <lineage>
        <taxon>Eukaryota</taxon>
        <taxon>Fungi</taxon>
        <taxon>Dikarya</taxon>
        <taxon>Ascomycota</taxon>
        <taxon>Pezizomycotina</taxon>
        <taxon>Dothideomycetes</taxon>
        <taxon>Dothideomycetidae</taxon>
        <taxon>Mycosphaerellales</taxon>
        <taxon>Mycosphaerellaceae</taxon>
        <taxon>Pseudocercospora</taxon>
    </lineage>
</organism>
<comment type="caution">
    <text evidence="2">The sequence shown here is derived from an EMBL/GenBank/DDBJ whole genome shotgun (WGS) entry which is preliminary data.</text>
</comment>
<feature type="compositionally biased region" description="Low complexity" evidence="1">
    <location>
        <begin position="220"/>
        <end position="235"/>
    </location>
</feature>
<feature type="compositionally biased region" description="Basic and acidic residues" evidence="1">
    <location>
        <begin position="241"/>
        <end position="267"/>
    </location>
</feature>